<evidence type="ECO:0000256" key="2">
    <source>
        <dbReference type="SAM" id="Phobius"/>
    </source>
</evidence>
<keyword evidence="2" id="KW-1133">Transmembrane helix</keyword>
<sequence>MDNTIENSLPKSTNSTNDMFSNKNTIIMLLIFLLILSFLGINLLNISGDIVQRISNIFGPVFVNFLSLFGYTTGTVINKTADVVGDAGKIGIDIAEGTAQSVGGLFLKASQNLSNQSNEQPQPQPELKQQPQQKPESKPEPQPDTTKNPIQNPISSIKARWCLVGEYEGRRGCIEINEHDKCLSGQVFPTQQMCLNPTYTSNMPSLKPMKV</sequence>
<dbReference type="EMBL" id="MN739578">
    <property type="protein sequence ID" value="QHT14085.1"/>
    <property type="molecule type" value="Genomic_DNA"/>
</dbReference>
<keyword evidence="2" id="KW-0472">Membrane</keyword>
<feature type="compositionally biased region" description="Low complexity" evidence="1">
    <location>
        <begin position="114"/>
        <end position="134"/>
    </location>
</feature>
<organism evidence="3">
    <name type="scientific">viral metagenome</name>
    <dbReference type="NCBI Taxonomy" id="1070528"/>
    <lineage>
        <taxon>unclassified sequences</taxon>
        <taxon>metagenomes</taxon>
        <taxon>organismal metagenomes</taxon>
    </lineage>
</organism>
<feature type="transmembrane region" description="Helical" evidence="2">
    <location>
        <begin position="26"/>
        <end position="45"/>
    </location>
</feature>
<feature type="transmembrane region" description="Helical" evidence="2">
    <location>
        <begin position="57"/>
        <end position="77"/>
    </location>
</feature>
<name>A0A6C0DES6_9ZZZZ</name>
<accession>A0A6C0DES6</accession>
<reference evidence="3" key="1">
    <citation type="journal article" date="2020" name="Nature">
        <title>Giant virus diversity and host interactions through global metagenomics.</title>
        <authorList>
            <person name="Schulz F."/>
            <person name="Roux S."/>
            <person name="Paez-Espino D."/>
            <person name="Jungbluth S."/>
            <person name="Walsh D.A."/>
            <person name="Denef V.J."/>
            <person name="McMahon K.D."/>
            <person name="Konstantinidis K.T."/>
            <person name="Eloe-Fadrosh E.A."/>
            <person name="Kyrpides N.C."/>
            <person name="Woyke T."/>
        </authorList>
    </citation>
    <scope>NUCLEOTIDE SEQUENCE</scope>
    <source>
        <strain evidence="3">GVMAG-M-3300023174-134</strain>
    </source>
</reference>
<evidence type="ECO:0000313" key="3">
    <source>
        <dbReference type="EMBL" id="QHT14085.1"/>
    </source>
</evidence>
<proteinExistence type="predicted"/>
<feature type="region of interest" description="Disordered" evidence="1">
    <location>
        <begin position="114"/>
        <end position="152"/>
    </location>
</feature>
<keyword evidence="2" id="KW-0812">Transmembrane</keyword>
<protein>
    <submittedName>
        <fullName evidence="3">Uncharacterized protein</fullName>
    </submittedName>
</protein>
<dbReference type="AlphaFoldDB" id="A0A6C0DES6"/>
<evidence type="ECO:0000256" key="1">
    <source>
        <dbReference type="SAM" id="MobiDB-lite"/>
    </source>
</evidence>